<dbReference type="SMART" id="SM00387">
    <property type="entry name" value="HATPase_c"/>
    <property type="match status" value="1"/>
</dbReference>
<feature type="domain" description="Histidine kinase/HSP90-like ATPase" evidence="2">
    <location>
        <begin position="428"/>
        <end position="536"/>
    </location>
</feature>
<evidence type="ECO:0000313" key="3">
    <source>
        <dbReference type="EMBL" id="GGI65339.1"/>
    </source>
</evidence>
<evidence type="ECO:0000259" key="2">
    <source>
        <dbReference type="SMART" id="SM00387"/>
    </source>
</evidence>
<dbReference type="SUPFAM" id="SSF55874">
    <property type="entry name" value="ATPase domain of HSP90 chaperone/DNA topoisomerase II/histidine kinase"/>
    <property type="match status" value="1"/>
</dbReference>
<dbReference type="InterPro" id="IPR010559">
    <property type="entry name" value="Sig_transdc_His_kin_internal"/>
</dbReference>
<evidence type="ECO:0000256" key="1">
    <source>
        <dbReference type="SAM" id="Phobius"/>
    </source>
</evidence>
<dbReference type="InterPro" id="IPR003594">
    <property type="entry name" value="HATPase_dom"/>
</dbReference>
<dbReference type="Pfam" id="PF06580">
    <property type="entry name" value="His_kinase"/>
    <property type="match status" value="1"/>
</dbReference>
<comment type="caution">
    <text evidence="3">The sequence shown here is derived from an EMBL/GenBank/DDBJ whole genome shotgun (WGS) entry which is preliminary data.</text>
</comment>
<dbReference type="InterPro" id="IPR050640">
    <property type="entry name" value="Bact_2-comp_sensor_kinase"/>
</dbReference>
<sequence length="544" mass="62783">MNLNKLRQPKTFKDKLFRSFLLALAVPVMLLSLFVFIQTRMITQQTQEEALNDLLLQTERNLTTHIDDFRHSLSLLTENTAFQSALYTDNISMFDRYVFFRDTFDPSLTYIRITNPIIDRILFFTDSSYANQRLNILTLDDMAKFPLPTENLGGNNAQWVELDDETLGVFGGFPGSTSFHTFVLMTVKKKDLFPAFYANEGRVLGGVFSEEKQLYPTEHVDAAEHYQAAIDNTPWTLYLSKSSLPRTNTSFILVTLVAITSSIVIAYAMTRFFTRNINQEITHLKQRVRFALRDEPKNIVIEQQEEFFELSNDIQDMLEMVLTLQEENYHNHLESKDREYQAMINQINSHFLYNTLSAVNWHAVLSGQEEISYAIQLLSKYYRTTLNKGKNKILLQDELDNVQTYIDLQLFLHPDRFTVEYAIDPKLLHVPIIHLLLQPIVENAIEHGFSQDLDNQLLSIKIQRETSDIFSIKIEDNGTGFDVQQLDNILIAKTHGYGLSNINERIKFYFGNKYGLLFDSSLGLGTLVTILLPILADDAKIQEF</sequence>
<keyword evidence="1" id="KW-0812">Transmembrane</keyword>
<protein>
    <recommendedName>
        <fullName evidence="2">Histidine kinase/HSP90-like ATPase domain-containing protein</fullName>
    </recommendedName>
</protein>
<dbReference type="GO" id="GO:0000155">
    <property type="term" value="F:phosphorelay sensor kinase activity"/>
    <property type="evidence" value="ECO:0007669"/>
    <property type="project" value="InterPro"/>
</dbReference>
<gene>
    <name evidence="3" type="ORF">GCM10011482_09930</name>
</gene>
<dbReference type="GO" id="GO:0016020">
    <property type="term" value="C:membrane"/>
    <property type="evidence" value="ECO:0007669"/>
    <property type="project" value="InterPro"/>
</dbReference>
<dbReference type="RefSeq" id="WP_188367177.1">
    <property type="nucleotide sequence ID" value="NZ_BMDT01000003.1"/>
</dbReference>
<organism evidence="3 4">
    <name type="scientific">Enterococcus alcedinis</name>
    <dbReference type="NCBI Taxonomy" id="1274384"/>
    <lineage>
        <taxon>Bacteria</taxon>
        <taxon>Bacillati</taxon>
        <taxon>Bacillota</taxon>
        <taxon>Bacilli</taxon>
        <taxon>Lactobacillales</taxon>
        <taxon>Enterococcaceae</taxon>
        <taxon>Enterococcus</taxon>
    </lineage>
</organism>
<dbReference type="AlphaFoldDB" id="A0A917JHF4"/>
<dbReference type="Gene3D" id="3.30.565.10">
    <property type="entry name" value="Histidine kinase-like ATPase, C-terminal domain"/>
    <property type="match status" value="1"/>
</dbReference>
<keyword evidence="4" id="KW-1185">Reference proteome</keyword>
<dbReference type="InterPro" id="IPR036890">
    <property type="entry name" value="HATPase_C_sf"/>
</dbReference>
<accession>A0A917JHF4</accession>
<dbReference type="PANTHER" id="PTHR34220:SF7">
    <property type="entry name" value="SENSOR HISTIDINE KINASE YPDA"/>
    <property type="match status" value="1"/>
</dbReference>
<dbReference type="PANTHER" id="PTHR34220">
    <property type="entry name" value="SENSOR HISTIDINE KINASE YPDA"/>
    <property type="match status" value="1"/>
</dbReference>
<dbReference type="EMBL" id="BMDT01000003">
    <property type="protein sequence ID" value="GGI65339.1"/>
    <property type="molecule type" value="Genomic_DNA"/>
</dbReference>
<evidence type="ECO:0000313" key="4">
    <source>
        <dbReference type="Proteomes" id="UP000622610"/>
    </source>
</evidence>
<reference evidence="3" key="2">
    <citation type="submission" date="2020-09" db="EMBL/GenBank/DDBJ databases">
        <authorList>
            <person name="Sun Q."/>
            <person name="Sedlacek I."/>
        </authorList>
    </citation>
    <scope>NUCLEOTIDE SEQUENCE</scope>
    <source>
        <strain evidence="3">CCM 8433</strain>
    </source>
</reference>
<dbReference type="Proteomes" id="UP000622610">
    <property type="component" value="Unassembled WGS sequence"/>
</dbReference>
<feature type="transmembrane region" description="Helical" evidence="1">
    <location>
        <begin position="250"/>
        <end position="269"/>
    </location>
</feature>
<reference evidence="3" key="1">
    <citation type="journal article" date="2014" name="Int. J. Syst. Evol. Microbiol.">
        <title>Complete genome sequence of Corynebacterium casei LMG S-19264T (=DSM 44701T), isolated from a smear-ripened cheese.</title>
        <authorList>
            <consortium name="US DOE Joint Genome Institute (JGI-PGF)"/>
            <person name="Walter F."/>
            <person name="Albersmeier A."/>
            <person name="Kalinowski J."/>
            <person name="Ruckert C."/>
        </authorList>
    </citation>
    <scope>NUCLEOTIDE SEQUENCE</scope>
    <source>
        <strain evidence="3">CCM 8433</strain>
    </source>
</reference>
<keyword evidence="1" id="KW-1133">Transmembrane helix</keyword>
<name>A0A917JHF4_9ENTE</name>
<proteinExistence type="predicted"/>
<feature type="transmembrane region" description="Helical" evidence="1">
    <location>
        <begin position="514"/>
        <end position="536"/>
    </location>
</feature>
<keyword evidence="1" id="KW-0472">Membrane</keyword>
<feature type="transmembrane region" description="Helical" evidence="1">
    <location>
        <begin position="20"/>
        <end position="37"/>
    </location>
</feature>
<dbReference type="Pfam" id="PF02518">
    <property type="entry name" value="HATPase_c"/>
    <property type="match status" value="1"/>
</dbReference>